<gene>
    <name evidence="1" type="ORF">RSOLAG1IB_08108</name>
</gene>
<accession>A0A0B7FFJ4</accession>
<dbReference type="EMBL" id="LN679124">
    <property type="protein sequence ID" value="CEL56806.1"/>
    <property type="molecule type" value="Genomic_DNA"/>
</dbReference>
<organism evidence="1 2">
    <name type="scientific">Thanatephorus cucumeris (strain AG1-IB / isolate 7/3/14)</name>
    <name type="common">Lettuce bottom rot fungus</name>
    <name type="synonym">Rhizoctonia solani</name>
    <dbReference type="NCBI Taxonomy" id="1108050"/>
    <lineage>
        <taxon>Eukaryota</taxon>
        <taxon>Fungi</taxon>
        <taxon>Dikarya</taxon>
        <taxon>Basidiomycota</taxon>
        <taxon>Agaricomycotina</taxon>
        <taxon>Agaricomycetes</taxon>
        <taxon>Cantharellales</taxon>
        <taxon>Ceratobasidiaceae</taxon>
        <taxon>Rhizoctonia</taxon>
        <taxon>Rhizoctonia solani AG-1</taxon>
    </lineage>
</organism>
<name>A0A0B7FFJ4_THACB</name>
<protein>
    <submittedName>
        <fullName evidence="1">Uncharacterized protein</fullName>
    </submittedName>
</protein>
<dbReference type="OrthoDB" id="78198at2759"/>
<keyword evidence="2" id="KW-1185">Reference proteome</keyword>
<evidence type="ECO:0000313" key="2">
    <source>
        <dbReference type="Proteomes" id="UP000059188"/>
    </source>
</evidence>
<proteinExistence type="predicted"/>
<dbReference type="PANTHER" id="PTHR48471:SF1">
    <property type="entry name" value="DDE TNP4 DOMAIN-CONTAINING PROTEIN"/>
    <property type="match status" value="1"/>
</dbReference>
<dbReference type="AlphaFoldDB" id="A0A0B7FFJ4"/>
<evidence type="ECO:0000313" key="1">
    <source>
        <dbReference type="EMBL" id="CEL56806.1"/>
    </source>
</evidence>
<reference evidence="1 2" key="1">
    <citation type="submission" date="2014-11" db="EMBL/GenBank/DDBJ databases">
        <authorList>
            <person name="Wibberg Daniel"/>
        </authorList>
    </citation>
    <scope>NUCLEOTIDE SEQUENCE [LARGE SCALE GENOMIC DNA]</scope>
    <source>
        <strain evidence="1">Rhizoctonia solani AG1-IB 7/3/14</strain>
    </source>
</reference>
<dbReference type="Proteomes" id="UP000059188">
    <property type="component" value="Unassembled WGS sequence"/>
</dbReference>
<dbReference type="PANTHER" id="PTHR48471">
    <property type="entry name" value="DDE TNP4 DOMAIN-CONTAINING PROTEIN"/>
    <property type="match status" value="1"/>
</dbReference>
<sequence length="150" mass="16481">MGVNVTTFDYILDSGFCLAWNSRPIPRDNVNSQGLTQLGRRLLDAEGALGLLLHFLSGTMNETSLQEMFALVPSVLSRYIEFALGILSIVLRGVQEARIQWPSHKKMQFYSEKISACHPSIVGAFGFLDGLSLPVSTSSDPEIKQATYNG</sequence>